<accession>A0A0B0EIW9</accession>
<organism evidence="1 2">
    <name type="scientific">Candidatus Scalindua brodae</name>
    <dbReference type="NCBI Taxonomy" id="237368"/>
    <lineage>
        <taxon>Bacteria</taxon>
        <taxon>Pseudomonadati</taxon>
        <taxon>Planctomycetota</taxon>
        <taxon>Candidatus Brocadiia</taxon>
        <taxon>Candidatus Brocadiales</taxon>
        <taxon>Candidatus Scalinduaceae</taxon>
        <taxon>Candidatus Scalindua</taxon>
    </lineage>
</organism>
<sequence>MQLTQKPNRTLLEKDETIEEENPISEKTPDELMEIGFKQINGRIK</sequence>
<dbReference type="Proteomes" id="UP000030652">
    <property type="component" value="Unassembled WGS sequence"/>
</dbReference>
<reference evidence="1 2" key="1">
    <citation type="submission" date="2014-10" db="EMBL/GenBank/DDBJ databases">
        <title>Draft genome of anammox bacterium scalindua brodae, obtained using differential coverage binning of sequence data from two enrichment reactors.</title>
        <authorList>
            <person name="Speth D.R."/>
            <person name="Russ L."/>
            <person name="Kartal B."/>
            <person name="Op den Camp H.J."/>
            <person name="Dutilh B.E."/>
            <person name="Jetten M.S."/>
        </authorList>
    </citation>
    <scope>NUCLEOTIDE SEQUENCE [LARGE SCALE GENOMIC DNA]</scope>
    <source>
        <strain evidence="1">RU1</strain>
    </source>
</reference>
<evidence type="ECO:0000313" key="2">
    <source>
        <dbReference type="Proteomes" id="UP000030652"/>
    </source>
</evidence>
<proteinExistence type="predicted"/>
<gene>
    <name evidence="1" type="ORF">SCABRO_01386</name>
</gene>
<dbReference type="AlphaFoldDB" id="A0A0B0EIW9"/>
<protein>
    <submittedName>
        <fullName evidence="1">Uncharacterized protein</fullName>
    </submittedName>
</protein>
<name>A0A0B0EIW9_9BACT</name>
<dbReference type="EMBL" id="JRYO01000085">
    <property type="protein sequence ID" value="KHE92997.1"/>
    <property type="molecule type" value="Genomic_DNA"/>
</dbReference>
<evidence type="ECO:0000313" key="1">
    <source>
        <dbReference type="EMBL" id="KHE92997.1"/>
    </source>
</evidence>
<comment type="caution">
    <text evidence="1">The sequence shown here is derived from an EMBL/GenBank/DDBJ whole genome shotgun (WGS) entry which is preliminary data.</text>
</comment>